<organism evidence="2">
    <name type="scientific">Desulfurivibrio alkaliphilus</name>
    <dbReference type="NCBI Taxonomy" id="427923"/>
    <lineage>
        <taxon>Bacteria</taxon>
        <taxon>Pseudomonadati</taxon>
        <taxon>Thermodesulfobacteriota</taxon>
        <taxon>Desulfobulbia</taxon>
        <taxon>Desulfobulbales</taxon>
        <taxon>Desulfobulbaceae</taxon>
        <taxon>Desulfurivibrio</taxon>
    </lineage>
</organism>
<reference evidence="2" key="1">
    <citation type="journal article" date="2020" name="mSystems">
        <title>Genome- and Community-Level Interaction Insights into Carbon Utilization and Element Cycling Functions of Hydrothermarchaeota in Hydrothermal Sediment.</title>
        <authorList>
            <person name="Zhou Z."/>
            <person name="Liu Y."/>
            <person name="Xu W."/>
            <person name="Pan J."/>
            <person name="Luo Z.H."/>
            <person name="Li M."/>
        </authorList>
    </citation>
    <scope>NUCLEOTIDE SEQUENCE [LARGE SCALE GENOMIC DNA]</scope>
    <source>
        <strain evidence="2">SpSt-1224</strain>
    </source>
</reference>
<dbReference type="EMBL" id="DSDS01000070">
    <property type="protein sequence ID" value="HET97685.1"/>
    <property type="molecule type" value="Genomic_DNA"/>
</dbReference>
<protein>
    <recommendedName>
        <fullName evidence="3">Vitamin K epoxide reductase domain-containing protein</fullName>
    </recommendedName>
</protein>
<dbReference type="Proteomes" id="UP000885986">
    <property type="component" value="Unassembled WGS sequence"/>
</dbReference>
<name>A0A7C2TJ69_9BACT</name>
<evidence type="ECO:0000256" key="1">
    <source>
        <dbReference type="SAM" id="Phobius"/>
    </source>
</evidence>
<dbReference type="AlphaFoldDB" id="A0A7C2TJ69"/>
<comment type="caution">
    <text evidence="2">The sequence shown here is derived from an EMBL/GenBank/DDBJ whole genome shotgun (WGS) entry which is preliminary data.</text>
</comment>
<keyword evidence="1" id="KW-1133">Transmembrane helix</keyword>
<feature type="transmembrane region" description="Helical" evidence="1">
    <location>
        <begin position="130"/>
        <end position="149"/>
    </location>
</feature>
<evidence type="ECO:0000313" key="2">
    <source>
        <dbReference type="EMBL" id="HET97685.1"/>
    </source>
</evidence>
<sequence length="320" mass="35267">MIRNFTALLTAMAGMVFSLLSALGLTDGFCVTEGCRLFRGTTFLGIDLYWFGAFFFGVTLLLIGRQLKNQRERFRRHSSSLLLLWLVTGLLVSAFLLGAQALTISCASCLIVAGLLGITAWLLRPDSKALTVILLIWTLTLVAALSGLGRQQFEPVPTFGSGDAEIKLFFSPSCPSCLERLRELARREELHPQLALYPLALRRADLPVILRFHQELATSGSLAAAMETLNWGEPERPTLRELWQIRQISFRNRAFLAGIGARTVPYLLTSTPGALMAPIPDGLGNETTEEGCETDQQEEICEGEETPPPAFNLELLRSLP</sequence>
<proteinExistence type="predicted"/>
<feature type="transmembrane region" description="Helical" evidence="1">
    <location>
        <begin position="102"/>
        <end position="123"/>
    </location>
</feature>
<gene>
    <name evidence="2" type="ORF">ENN98_03120</name>
</gene>
<dbReference type="Gene3D" id="1.20.1440.130">
    <property type="entry name" value="VKOR domain"/>
    <property type="match status" value="1"/>
</dbReference>
<feature type="transmembrane region" description="Helical" evidence="1">
    <location>
        <begin position="79"/>
        <end position="96"/>
    </location>
</feature>
<keyword evidence="1" id="KW-0472">Membrane</keyword>
<evidence type="ECO:0008006" key="3">
    <source>
        <dbReference type="Google" id="ProtNLM"/>
    </source>
</evidence>
<keyword evidence="1" id="KW-0812">Transmembrane</keyword>
<accession>A0A7C2TJ69</accession>
<dbReference type="InterPro" id="IPR038354">
    <property type="entry name" value="VKOR_sf"/>
</dbReference>
<feature type="transmembrane region" description="Helical" evidence="1">
    <location>
        <begin position="48"/>
        <end position="67"/>
    </location>
</feature>